<organism evidence="3 4">
    <name type="scientific">Mesonia profundi</name>
    <dbReference type="NCBI Taxonomy" id="3070998"/>
    <lineage>
        <taxon>Bacteria</taxon>
        <taxon>Pseudomonadati</taxon>
        <taxon>Bacteroidota</taxon>
        <taxon>Flavobacteriia</taxon>
        <taxon>Flavobacteriales</taxon>
        <taxon>Flavobacteriaceae</taxon>
        <taxon>Mesonia</taxon>
    </lineage>
</organism>
<dbReference type="EMBL" id="JAVHUL010000004">
    <property type="protein sequence ID" value="MDQ7916426.1"/>
    <property type="molecule type" value="Genomic_DNA"/>
</dbReference>
<keyword evidence="3" id="KW-0328">Glycosyltransferase</keyword>
<keyword evidence="1" id="KW-1133">Transmembrane helix</keyword>
<sequence>MNIKYSFIIPVYNRPDEVEELLTSFTAFTTKIPFEVVLVEDGSTISSKRIVDEFANRLSLSYFEKENTGPGDSRNYGMKRAKGNFFIILDSDVIMPENYLDEVGNYLSENKVDCFGGPDAAHQVFSPIQKAINFVMTSFLTTGGIRGKKNAVKEYEPRSFNMGISKEAFLATKGFGKIHPGEDPDLAIRIKNKGFKTGFIEKAFVYHKRRIDWNKFFIQVNKFGKVRPILTSWHPETSSIAFWFPACFILSFIASIALLLLKFYLPFILVLGYLCLIFLLSSLENKSIKIGFLSVMALLVQFYGYGVGFLKSTYYIRLLKRKPKEVFPELFFE</sequence>
<keyword evidence="1" id="KW-0812">Transmembrane</keyword>
<feature type="transmembrane region" description="Helical" evidence="1">
    <location>
        <begin position="290"/>
        <end position="310"/>
    </location>
</feature>
<dbReference type="Proteomes" id="UP001230915">
    <property type="component" value="Unassembled WGS sequence"/>
</dbReference>
<dbReference type="InterPro" id="IPR029044">
    <property type="entry name" value="Nucleotide-diphossugar_trans"/>
</dbReference>
<dbReference type="RefSeq" id="WP_308863076.1">
    <property type="nucleotide sequence ID" value="NZ_JAVHUL010000004.1"/>
</dbReference>
<dbReference type="Gene3D" id="3.90.550.10">
    <property type="entry name" value="Spore Coat Polysaccharide Biosynthesis Protein SpsA, Chain A"/>
    <property type="match status" value="1"/>
</dbReference>
<dbReference type="EC" id="2.4.-.-" evidence="3"/>
<dbReference type="PANTHER" id="PTHR43685:SF3">
    <property type="entry name" value="SLR2126 PROTEIN"/>
    <property type="match status" value="1"/>
</dbReference>
<dbReference type="InterPro" id="IPR050834">
    <property type="entry name" value="Glycosyltransf_2"/>
</dbReference>
<proteinExistence type="predicted"/>
<dbReference type="InterPro" id="IPR001173">
    <property type="entry name" value="Glyco_trans_2-like"/>
</dbReference>
<reference evidence="3 4" key="1">
    <citation type="submission" date="2023-08" db="EMBL/GenBank/DDBJ databases">
        <title>Mesonia sp. MT50, isolated from deep-sea sediment of the Mariana Trench.</title>
        <authorList>
            <person name="Fu H."/>
        </authorList>
    </citation>
    <scope>NUCLEOTIDE SEQUENCE [LARGE SCALE GENOMIC DNA]</scope>
    <source>
        <strain evidence="3 4">MT50</strain>
    </source>
</reference>
<accession>A0ABU0ZY93</accession>
<evidence type="ECO:0000313" key="4">
    <source>
        <dbReference type="Proteomes" id="UP001230915"/>
    </source>
</evidence>
<dbReference type="Pfam" id="PF00535">
    <property type="entry name" value="Glycos_transf_2"/>
    <property type="match status" value="1"/>
</dbReference>
<name>A0ABU0ZY93_9FLAO</name>
<evidence type="ECO:0000256" key="1">
    <source>
        <dbReference type="SAM" id="Phobius"/>
    </source>
</evidence>
<feature type="transmembrane region" description="Helical" evidence="1">
    <location>
        <begin position="240"/>
        <end position="260"/>
    </location>
</feature>
<comment type="caution">
    <text evidence="3">The sequence shown here is derived from an EMBL/GenBank/DDBJ whole genome shotgun (WGS) entry which is preliminary data.</text>
</comment>
<evidence type="ECO:0000259" key="2">
    <source>
        <dbReference type="Pfam" id="PF00535"/>
    </source>
</evidence>
<keyword evidence="1" id="KW-0472">Membrane</keyword>
<gene>
    <name evidence="3" type="ORF">RBU60_02480</name>
</gene>
<keyword evidence="4" id="KW-1185">Reference proteome</keyword>
<feature type="domain" description="Glycosyltransferase 2-like" evidence="2">
    <location>
        <begin position="6"/>
        <end position="134"/>
    </location>
</feature>
<dbReference type="SUPFAM" id="SSF53448">
    <property type="entry name" value="Nucleotide-diphospho-sugar transferases"/>
    <property type="match status" value="1"/>
</dbReference>
<protein>
    <submittedName>
        <fullName evidence="3">Glycosyltransferase</fullName>
        <ecNumber evidence="3">2.4.-.-</ecNumber>
    </submittedName>
</protein>
<dbReference type="PANTHER" id="PTHR43685">
    <property type="entry name" value="GLYCOSYLTRANSFERASE"/>
    <property type="match status" value="1"/>
</dbReference>
<evidence type="ECO:0000313" key="3">
    <source>
        <dbReference type="EMBL" id="MDQ7916426.1"/>
    </source>
</evidence>
<keyword evidence="3" id="KW-0808">Transferase</keyword>
<feature type="transmembrane region" description="Helical" evidence="1">
    <location>
        <begin position="267"/>
        <end position="284"/>
    </location>
</feature>
<dbReference type="GO" id="GO:0016757">
    <property type="term" value="F:glycosyltransferase activity"/>
    <property type="evidence" value="ECO:0007669"/>
    <property type="project" value="UniProtKB-KW"/>
</dbReference>